<dbReference type="PANTHER" id="PTHR31668:SF10">
    <property type="entry name" value="ZN(II)2CYS6 TRANSCRIPTION FACTOR (EUROFUNG)"/>
    <property type="match status" value="1"/>
</dbReference>
<dbReference type="GO" id="GO:0006351">
    <property type="term" value="P:DNA-templated transcription"/>
    <property type="evidence" value="ECO:0007669"/>
    <property type="project" value="InterPro"/>
</dbReference>
<evidence type="ECO:0000256" key="1">
    <source>
        <dbReference type="ARBA" id="ARBA00022723"/>
    </source>
</evidence>
<evidence type="ECO:0000256" key="5">
    <source>
        <dbReference type="ARBA" id="ARBA00023242"/>
    </source>
</evidence>
<dbReference type="PROSITE" id="PS00463">
    <property type="entry name" value="ZN2_CY6_FUNGAL_1"/>
    <property type="match status" value="1"/>
</dbReference>
<dbReference type="GO" id="GO:0000981">
    <property type="term" value="F:DNA-binding transcription factor activity, RNA polymerase II-specific"/>
    <property type="evidence" value="ECO:0007669"/>
    <property type="project" value="InterPro"/>
</dbReference>
<dbReference type="EMBL" id="JAPQKI010000005">
    <property type="protein sequence ID" value="KAJ5099400.1"/>
    <property type="molecule type" value="Genomic_DNA"/>
</dbReference>
<dbReference type="InterPro" id="IPR050797">
    <property type="entry name" value="Carb_Metab_Trans_Reg"/>
</dbReference>
<dbReference type="InterPro" id="IPR001138">
    <property type="entry name" value="Zn2Cys6_DnaBD"/>
</dbReference>
<dbReference type="Proteomes" id="UP001149074">
    <property type="component" value="Unassembled WGS sequence"/>
</dbReference>
<feature type="domain" description="Zn(2)-C6 fungal-type" evidence="7">
    <location>
        <begin position="35"/>
        <end position="67"/>
    </location>
</feature>
<feature type="region of interest" description="Disordered" evidence="6">
    <location>
        <begin position="70"/>
        <end position="117"/>
    </location>
</feature>
<organism evidence="8 9">
    <name type="scientific">Penicillium argentinense</name>
    <dbReference type="NCBI Taxonomy" id="1131581"/>
    <lineage>
        <taxon>Eukaryota</taxon>
        <taxon>Fungi</taxon>
        <taxon>Dikarya</taxon>
        <taxon>Ascomycota</taxon>
        <taxon>Pezizomycotina</taxon>
        <taxon>Eurotiomycetes</taxon>
        <taxon>Eurotiomycetidae</taxon>
        <taxon>Eurotiales</taxon>
        <taxon>Aspergillaceae</taxon>
        <taxon>Penicillium</taxon>
    </lineage>
</organism>
<dbReference type="CDD" id="cd12148">
    <property type="entry name" value="fungal_TF_MHR"/>
    <property type="match status" value="1"/>
</dbReference>
<dbReference type="PROSITE" id="PS50048">
    <property type="entry name" value="ZN2_CY6_FUNGAL_2"/>
    <property type="match status" value="1"/>
</dbReference>
<dbReference type="Pfam" id="PF04082">
    <property type="entry name" value="Fungal_trans"/>
    <property type="match status" value="1"/>
</dbReference>
<dbReference type="SMART" id="SM00066">
    <property type="entry name" value="GAL4"/>
    <property type="match status" value="1"/>
</dbReference>
<gene>
    <name evidence="8" type="ORF">N7532_006401</name>
</gene>
<sequence length="656" mass="73509">MSNLRGLSHAPQHGGTNTRNEKQHERPYRSHVRPACLACRRRKSRCKAEVDAGTCLMCRVHGTECTFPAEKRRKSRRTPRHEISQSNISITKKPIAHTPPVPIPSGTAEQPQAFAGPPRIFEPDTPAQPIYSDWTPSNAVVDTPLSLEAEKDNPHILGPTVMNDSHVLADYLSSVPGGPGMRTIRPVEPGSSSSPIIFTKVQKRPVGMVLNSNPALEKLQVIEKLVEPWALNLVNIYFEKVNSCFPILDRSTFQQRYTQAKGCISPALLACLYAHTLAFWRYDPQLSHTRCPDTRYIWNMASDTIYSELHISPGISTITAILLNIGGRPTTSMVGNGIQLGSAVSLCHSLGLNRNPMSWDIPQTEKYLRIKIWWCVVIHDRWLSLAYGTPPHIRRSQYDVPVPTPEYLQDTEGGSATPELFIALVTLTEVLDSCLEHVYSISMEGPAVNLELQLNKWFEELTGDLRKLILRGARLQIHGASNLRLSYLSVRLLLQRISLDRVRQKHEVSPEDLANRTIDARRTAEEIVDLVRELQEFELGDFWLPVAAFTFSSTVTFLIRCAIETERGPVGFSESSSLRMASEFLSALRSHQQNYEWDLANICLAQHAEVVENLLATNTAEGGSTDENIDIDGSFTLDTTFMDTILPSIWDTFQNI</sequence>
<reference evidence="8" key="1">
    <citation type="submission" date="2022-11" db="EMBL/GenBank/DDBJ databases">
        <authorList>
            <person name="Petersen C."/>
        </authorList>
    </citation>
    <scope>NUCLEOTIDE SEQUENCE</scope>
    <source>
        <strain evidence="8">IBT 30761</strain>
    </source>
</reference>
<comment type="caution">
    <text evidence="8">The sequence shown here is derived from an EMBL/GenBank/DDBJ whole genome shotgun (WGS) entry which is preliminary data.</text>
</comment>
<reference evidence="8" key="2">
    <citation type="journal article" date="2023" name="IMA Fungus">
        <title>Comparative genomic study of the Penicillium genus elucidates a diverse pangenome and 15 lateral gene transfer events.</title>
        <authorList>
            <person name="Petersen C."/>
            <person name="Sorensen T."/>
            <person name="Nielsen M.R."/>
            <person name="Sondergaard T.E."/>
            <person name="Sorensen J.L."/>
            <person name="Fitzpatrick D.A."/>
            <person name="Frisvad J.C."/>
            <person name="Nielsen K.L."/>
        </authorList>
    </citation>
    <scope>NUCLEOTIDE SEQUENCE</scope>
    <source>
        <strain evidence="8">IBT 30761</strain>
    </source>
</reference>
<dbReference type="SMART" id="SM00906">
    <property type="entry name" value="Fungal_trans"/>
    <property type="match status" value="1"/>
</dbReference>
<dbReference type="GO" id="GO:0005634">
    <property type="term" value="C:nucleus"/>
    <property type="evidence" value="ECO:0007669"/>
    <property type="project" value="TreeGrafter"/>
</dbReference>
<keyword evidence="5" id="KW-0539">Nucleus</keyword>
<dbReference type="OrthoDB" id="3034343at2759"/>
<proteinExistence type="predicted"/>
<protein>
    <submittedName>
        <fullName evidence="8">Transcriptional regulator family: Fungal Specific TF</fullName>
    </submittedName>
</protein>
<dbReference type="GO" id="GO:0008270">
    <property type="term" value="F:zinc ion binding"/>
    <property type="evidence" value="ECO:0007669"/>
    <property type="project" value="InterPro"/>
</dbReference>
<keyword evidence="4" id="KW-0804">Transcription</keyword>
<feature type="compositionally biased region" description="Basic and acidic residues" evidence="6">
    <location>
        <begin position="19"/>
        <end position="28"/>
    </location>
</feature>
<keyword evidence="1" id="KW-0479">Metal-binding</keyword>
<dbReference type="InterPro" id="IPR036864">
    <property type="entry name" value="Zn2-C6_fun-type_DNA-bd_sf"/>
</dbReference>
<keyword evidence="9" id="KW-1185">Reference proteome</keyword>
<dbReference type="GeneID" id="81357874"/>
<accession>A0A9W9FFZ7</accession>
<dbReference type="SUPFAM" id="SSF57701">
    <property type="entry name" value="Zn2/Cys6 DNA-binding domain"/>
    <property type="match status" value="1"/>
</dbReference>
<evidence type="ECO:0000256" key="2">
    <source>
        <dbReference type="ARBA" id="ARBA00023015"/>
    </source>
</evidence>
<dbReference type="InterPro" id="IPR007219">
    <property type="entry name" value="XnlR_reg_dom"/>
</dbReference>
<name>A0A9W9FFZ7_9EURO</name>
<evidence type="ECO:0000256" key="6">
    <source>
        <dbReference type="SAM" id="MobiDB-lite"/>
    </source>
</evidence>
<evidence type="ECO:0000259" key="7">
    <source>
        <dbReference type="PROSITE" id="PS50048"/>
    </source>
</evidence>
<dbReference type="RefSeq" id="XP_056475054.1">
    <property type="nucleotide sequence ID" value="XM_056618895.1"/>
</dbReference>
<evidence type="ECO:0000313" key="8">
    <source>
        <dbReference type="EMBL" id="KAJ5099400.1"/>
    </source>
</evidence>
<keyword evidence="3" id="KW-0238">DNA-binding</keyword>
<keyword evidence="2" id="KW-0805">Transcription regulation</keyword>
<dbReference type="CDD" id="cd00067">
    <property type="entry name" value="GAL4"/>
    <property type="match status" value="1"/>
</dbReference>
<feature type="region of interest" description="Disordered" evidence="6">
    <location>
        <begin position="1"/>
        <end position="30"/>
    </location>
</feature>
<dbReference type="AlphaFoldDB" id="A0A9W9FFZ7"/>
<dbReference type="GO" id="GO:0003677">
    <property type="term" value="F:DNA binding"/>
    <property type="evidence" value="ECO:0007669"/>
    <property type="project" value="UniProtKB-KW"/>
</dbReference>
<dbReference type="Gene3D" id="4.10.240.10">
    <property type="entry name" value="Zn(2)-C6 fungal-type DNA-binding domain"/>
    <property type="match status" value="1"/>
</dbReference>
<dbReference type="GO" id="GO:0001080">
    <property type="term" value="P:nitrogen catabolite activation of transcription from RNA polymerase II promoter"/>
    <property type="evidence" value="ECO:0007669"/>
    <property type="project" value="TreeGrafter"/>
</dbReference>
<evidence type="ECO:0000313" key="9">
    <source>
        <dbReference type="Proteomes" id="UP001149074"/>
    </source>
</evidence>
<dbReference type="Pfam" id="PF00172">
    <property type="entry name" value="Zn_clus"/>
    <property type="match status" value="1"/>
</dbReference>
<evidence type="ECO:0000256" key="4">
    <source>
        <dbReference type="ARBA" id="ARBA00023163"/>
    </source>
</evidence>
<dbReference type="PANTHER" id="PTHR31668">
    <property type="entry name" value="GLUCOSE TRANSPORT TRANSCRIPTION REGULATOR RGT1-RELATED-RELATED"/>
    <property type="match status" value="1"/>
</dbReference>
<evidence type="ECO:0000256" key="3">
    <source>
        <dbReference type="ARBA" id="ARBA00023125"/>
    </source>
</evidence>